<protein>
    <recommendedName>
        <fullName evidence="7">MADS-box domain-containing protein</fullName>
    </recommendedName>
</protein>
<sequence length="233" mass="25128">MEKTGKGKSKIPIKMIESRSARNVCFSKRRQGLFKKASDLCRLFPGVKVAAVVFSPAGTPYVYGDPNGIFEQGGGSPPSALFPSPVSCDRGENTAWNSGGPLADEVIESVIQEVQQRQLKGGFPVFPPQYPSPSSVLAGGDLISEPCGYSPIEKETINTPEMVGWEDDWLIDGEEIESMIRELQPQQGGGPAFPEYSSPPSSVPGDRLISGPSIQPEILREEDVSSMIQELLS</sequence>
<dbReference type="GO" id="GO:0045893">
    <property type="term" value="P:positive regulation of DNA-templated transcription"/>
    <property type="evidence" value="ECO:0007669"/>
    <property type="project" value="UniProtKB-ARBA"/>
</dbReference>
<dbReference type="SUPFAM" id="SSF55455">
    <property type="entry name" value="SRF-like"/>
    <property type="match status" value="1"/>
</dbReference>
<name>A0AAV0EVW6_9ASTE</name>
<feature type="domain" description="MADS-box" evidence="7">
    <location>
        <begin position="6"/>
        <end position="67"/>
    </location>
</feature>
<evidence type="ECO:0000256" key="6">
    <source>
        <dbReference type="SAM" id="MobiDB-lite"/>
    </source>
</evidence>
<dbReference type="PANTHER" id="PTHR11945:SF534">
    <property type="entry name" value="MYOCYTE-SPECIFIC ENHANCER FACTOR 2"/>
    <property type="match status" value="1"/>
</dbReference>
<evidence type="ECO:0000313" key="9">
    <source>
        <dbReference type="Proteomes" id="UP001152523"/>
    </source>
</evidence>
<dbReference type="CDD" id="cd00120">
    <property type="entry name" value="MADS"/>
    <property type="match status" value="1"/>
</dbReference>
<dbReference type="InterPro" id="IPR036879">
    <property type="entry name" value="TF_MADSbox_sf"/>
</dbReference>
<evidence type="ECO:0000259" key="7">
    <source>
        <dbReference type="PROSITE" id="PS50066"/>
    </source>
</evidence>
<organism evidence="8 9">
    <name type="scientific">Cuscuta epithymum</name>
    <dbReference type="NCBI Taxonomy" id="186058"/>
    <lineage>
        <taxon>Eukaryota</taxon>
        <taxon>Viridiplantae</taxon>
        <taxon>Streptophyta</taxon>
        <taxon>Embryophyta</taxon>
        <taxon>Tracheophyta</taxon>
        <taxon>Spermatophyta</taxon>
        <taxon>Magnoliopsida</taxon>
        <taxon>eudicotyledons</taxon>
        <taxon>Gunneridae</taxon>
        <taxon>Pentapetalae</taxon>
        <taxon>asterids</taxon>
        <taxon>lamiids</taxon>
        <taxon>Solanales</taxon>
        <taxon>Convolvulaceae</taxon>
        <taxon>Cuscuteae</taxon>
        <taxon>Cuscuta</taxon>
        <taxon>Cuscuta subgen. Cuscuta</taxon>
    </lineage>
</organism>
<evidence type="ECO:0000256" key="1">
    <source>
        <dbReference type="ARBA" id="ARBA00004123"/>
    </source>
</evidence>
<comment type="caution">
    <text evidence="8">The sequence shown here is derived from an EMBL/GenBank/DDBJ whole genome shotgun (WGS) entry which is preliminary data.</text>
</comment>
<dbReference type="AlphaFoldDB" id="A0AAV0EVW6"/>
<keyword evidence="4" id="KW-0804">Transcription</keyword>
<feature type="region of interest" description="Disordered" evidence="6">
    <location>
        <begin position="183"/>
        <end position="233"/>
    </location>
</feature>
<accession>A0AAV0EVW6</accession>
<dbReference type="GO" id="GO:0000978">
    <property type="term" value="F:RNA polymerase II cis-regulatory region sequence-specific DNA binding"/>
    <property type="evidence" value="ECO:0007669"/>
    <property type="project" value="TreeGrafter"/>
</dbReference>
<keyword evidence="5" id="KW-0539">Nucleus</keyword>
<dbReference type="PRINTS" id="PR00404">
    <property type="entry name" value="MADSDOMAIN"/>
</dbReference>
<dbReference type="Gene3D" id="3.40.1810.10">
    <property type="entry name" value="Transcription factor, MADS-box"/>
    <property type="match status" value="1"/>
</dbReference>
<evidence type="ECO:0000256" key="3">
    <source>
        <dbReference type="ARBA" id="ARBA00023125"/>
    </source>
</evidence>
<dbReference type="PROSITE" id="PS50066">
    <property type="entry name" value="MADS_BOX_2"/>
    <property type="match status" value="1"/>
</dbReference>
<keyword evidence="2" id="KW-0805">Transcription regulation</keyword>
<dbReference type="GO" id="GO:0046983">
    <property type="term" value="F:protein dimerization activity"/>
    <property type="evidence" value="ECO:0007669"/>
    <property type="project" value="InterPro"/>
</dbReference>
<keyword evidence="9" id="KW-1185">Reference proteome</keyword>
<dbReference type="PANTHER" id="PTHR11945">
    <property type="entry name" value="MADS BOX PROTEIN"/>
    <property type="match status" value="1"/>
</dbReference>
<dbReference type="SMART" id="SM00432">
    <property type="entry name" value="MADS"/>
    <property type="match status" value="1"/>
</dbReference>
<gene>
    <name evidence="8" type="ORF">CEPIT_LOCUS28281</name>
</gene>
<evidence type="ECO:0000256" key="2">
    <source>
        <dbReference type="ARBA" id="ARBA00023015"/>
    </source>
</evidence>
<dbReference type="InterPro" id="IPR002100">
    <property type="entry name" value="TF_MADSbox"/>
</dbReference>
<evidence type="ECO:0000256" key="5">
    <source>
        <dbReference type="ARBA" id="ARBA00023242"/>
    </source>
</evidence>
<dbReference type="EMBL" id="CAMAPF010000947">
    <property type="protein sequence ID" value="CAH9127393.1"/>
    <property type="molecule type" value="Genomic_DNA"/>
</dbReference>
<evidence type="ECO:0000256" key="4">
    <source>
        <dbReference type="ARBA" id="ARBA00023163"/>
    </source>
</evidence>
<proteinExistence type="predicted"/>
<comment type="subcellular location">
    <subcellularLocation>
        <location evidence="1">Nucleus</location>
    </subcellularLocation>
</comment>
<evidence type="ECO:0000313" key="8">
    <source>
        <dbReference type="EMBL" id="CAH9127393.1"/>
    </source>
</evidence>
<dbReference type="GO" id="GO:0005634">
    <property type="term" value="C:nucleus"/>
    <property type="evidence" value="ECO:0007669"/>
    <property type="project" value="UniProtKB-SubCell"/>
</dbReference>
<dbReference type="Proteomes" id="UP001152523">
    <property type="component" value="Unassembled WGS sequence"/>
</dbReference>
<keyword evidence="3" id="KW-0238">DNA-binding</keyword>
<dbReference type="Pfam" id="PF00319">
    <property type="entry name" value="SRF-TF"/>
    <property type="match status" value="1"/>
</dbReference>
<dbReference type="GO" id="GO:0000981">
    <property type="term" value="F:DNA-binding transcription factor activity, RNA polymerase II-specific"/>
    <property type="evidence" value="ECO:0007669"/>
    <property type="project" value="TreeGrafter"/>
</dbReference>
<reference evidence="8" key="1">
    <citation type="submission" date="2022-07" db="EMBL/GenBank/DDBJ databases">
        <authorList>
            <person name="Macas J."/>
            <person name="Novak P."/>
            <person name="Neumann P."/>
        </authorList>
    </citation>
    <scope>NUCLEOTIDE SEQUENCE</scope>
</reference>